<dbReference type="KEGG" id="hbu:Hbut_0277"/>
<dbReference type="STRING" id="415426.Hbut_0277"/>
<evidence type="ECO:0000313" key="2">
    <source>
        <dbReference type="Proteomes" id="UP000002593"/>
    </source>
</evidence>
<reference evidence="1 2" key="1">
    <citation type="journal article" date="2007" name="Archaea">
        <title>The genome of Hyperthermus butylicus: a sulfur-reducing, peptide fermenting, neutrophilic Crenarchaeote growing up to 108 degrees C.</title>
        <authorList>
            <person name="Brugger K."/>
            <person name="Chen L."/>
            <person name="Stark M."/>
            <person name="Zibat A."/>
            <person name="Redder P."/>
            <person name="Ruepp A."/>
            <person name="Awayez M."/>
            <person name="She Q."/>
            <person name="Garrett R.A."/>
            <person name="Klenk H.P."/>
        </authorList>
    </citation>
    <scope>NUCLEOTIDE SEQUENCE [LARGE SCALE GENOMIC DNA]</scope>
    <source>
        <strain evidence="2">DSM 5456 / JCM 9403 / PLM1-5</strain>
    </source>
</reference>
<dbReference type="RefSeq" id="WP_011821467.1">
    <property type="nucleotide sequence ID" value="NC_008818.1"/>
</dbReference>
<dbReference type="PANTHER" id="PTHR43850:SF2">
    <property type="entry name" value="ABC TRANSPORTER ATP-BINDING PROTEIN MA_4021-RELATED"/>
    <property type="match status" value="1"/>
</dbReference>
<dbReference type="Proteomes" id="UP000002593">
    <property type="component" value="Chromosome"/>
</dbReference>
<dbReference type="GeneID" id="25393280"/>
<dbReference type="eggNOG" id="arCOG05372">
    <property type="taxonomic scope" value="Archaea"/>
</dbReference>
<dbReference type="Gene3D" id="3.40.50.300">
    <property type="entry name" value="P-loop containing nucleotide triphosphate hydrolases"/>
    <property type="match status" value="1"/>
</dbReference>
<dbReference type="SUPFAM" id="SSF52540">
    <property type="entry name" value="P-loop containing nucleoside triphosphate hydrolases"/>
    <property type="match status" value="1"/>
</dbReference>
<dbReference type="HOGENOM" id="CLU_1559452_0_0_2"/>
<proteinExistence type="predicted"/>
<evidence type="ECO:0000313" key="1">
    <source>
        <dbReference type="EMBL" id="ABM80149.1"/>
    </source>
</evidence>
<dbReference type="EnsemblBacteria" id="ABM80149">
    <property type="protein sequence ID" value="ABM80149"/>
    <property type="gene ID" value="Hbut_0277"/>
</dbReference>
<accession>A2BJI8</accession>
<organism evidence="1 2">
    <name type="scientific">Hyperthermus butylicus (strain DSM 5456 / JCM 9403 / PLM1-5)</name>
    <dbReference type="NCBI Taxonomy" id="415426"/>
    <lineage>
        <taxon>Archaea</taxon>
        <taxon>Thermoproteota</taxon>
        <taxon>Thermoprotei</taxon>
        <taxon>Desulfurococcales</taxon>
        <taxon>Pyrodictiaceae</taxon>
        <taxon>Hyperthermus</taxon>
    </lineage>
</organism>
<name>A2BJI8_HYPBU</name>
<keyword evidence="2" id="KW-1185">Reference proteome</keyword>
<sequence>MDLLGGDIDTALEVLRDLGLEPVLLQRRKPWQLSAGQLKAYTTAAALASKTSNVLLDEPFEQLDPARKLRMLRRLRSYQGTLVLSTHETWVLNQLRDWSVYIMFSGRLYGPVEASRLAKARIVAGRRADALLVVETGEGSVSFVESGEGRPVSEILTLDRVYELFAGSAAS</sequence>
<dbReference type="EMBL" id="CP000493">
    <property type="protein sequence ID" value="ABM80149.1"/>
    <property type="molecule type" value="Genomic_DNA"/>
</dbReference>
<dbReference type="OrthoDB" id="18209at2157"/>
<dbReference type="InterPro" id="IPR027417">
    <property type="entry name" value="P-loop_NTPase"/>
</dbReference>
<protein>
    <submittedName>
        <fullName evidence="1">ABC-type transporter protein (ATP binding cassette)</fullName>
    </submittedName>
</protein>
<dbReference type="AlphaFoldDB" id="A2BJI8"/>
<gene>
    <name evidence="1" type="ordered locus">Hbut_0277</name>
</gene>
<dbReference type="PANTHER" id="PTHR43850">
    <property type="entry name" value="ABC TRANSPORTER ATP-BINDING PROTEIN MA_4021-RELATED"/>
    <property type="match status" value="1"/>
</dbReference>